<keyword evidence="2" id="KW-1185">Reference proteome</keyword>
<name>A0A835IF05_9MAGN</name>
<dbReference type="EMBL" id="JADFTS010000003">
    <property type="protein sequence ID" value="KAF9617750.1"/>
    <property type="molecule type" value="Genomic_DNA"/>
</dbReference>
<accession>A0A835IF05</accession>
<reference evidence="1 2" key="1">
    <citation type="submission" date="2020-10" db="EMBL/GenBank/DDBJ databases">
        <title>The Coptis chinensis genome and diversification of protoberbering-type alkaloids.</title>
        <authorList>
            <person name="Wang B."/>
            <person name="Shu S."/>
            <person name="Song C."/>
            <person name="Liu Y."/>
        </authorList>
    </citation>
    <scope>NUCLEOTIDE SEQUENCE [LARGE SCALE GENOMIC DNA]</scope>
    <source>
        <strain evidence="1">HL-2020</strain>
        <tissue evidence="1">Leaf</tissue>
    </source>
</reference>
<proteinExistence type="predicted"/>
<evidence type="ECO:0000313" key="1">
    <source>
        <dbReference type="EMBL" id="KAF9617750.1"/>
    </source>
</evidence>
<dbReference type="AlphaFoldDB" id="A0A835IF05"/>
<dbReference type="Proteomes" id="UP000631114">
    <property type="component" value="Unassembled WGS sequence"/>
</dbReference>
<protein>
    <submittedName>
        <fullName evidence="1">Uncharacterized protein</fullName>
    </submittedName>
</protein>
<evidence type="ECO:0000313" key="2">
    <source>
        <dbReference type="Proteomes" id="UP000631114"/>
    </source>
</evidence>
<organism evidence="1 2">
    <name type="scientific">Coptis chinensis</name>
    <dbReference type="NCBI Taxonomy" id="261450"/>
    <lineage>
        <taxon>Eukaryota</taxon>
        <taxon>Viridiplantae</taxon>
        <taxon>Streptophyta</taxon>
        <taxon>Embryophyta</taxon>
        <taxon>Tracheophyta</taxon>
        <taxon>Spermatophyta</taxon>
        <taxon>Magnoliopsida</taxon>
        <taxon>Ranunculales</taxon>
        <taxon>Ranunculaceae</taxon>
        <taxon>Coptidoideae</taxon>
        <taxon>Coptis</taxon>
    </lineage>
</organism>
<sequence length="191" mass="22121">MSKWARMVDKDLGNGPHRVGRIKNMIEERQVVEEGNRVQKRKELNEKMFVGLCFYGLVLESRHLEKRKRIGIDGSIDPEYGAFCWRLGFAFNEFLQQHTWFSIWFHLRELEVRCQKELRAILCIGRPMEAGFDANMAISTHTDFYILLMVVAGISVMRIVPELQEASPVCAFGMETERGSRRKIALGVQKV</sequence>
<gene>
    <name evidence="1" type="ORF">IFM89_038512</name>
</gene>
<comment type="caution">
    <text evidence="1">The sequence shown here is derived from an EMBL/GenBank/DDBJ whole genome shotgun (WGS) entry which is preliminary data.</text>
</comment>